<keyword evidence="2" id="KW-1015">Disulfide bond</keyword>
<dbReference type="EMBL" id="CAMXCT030000220">
    <property type="protein sequence ID" value="CAL4763011.1"/>
    <property type="molecule type" value="Genomic_DNA"/>
</dbReference>
<feature type="domain" description="SMB" evidence="4">
    <location>
        <begin position="37"/>
        <end position="84"/>
    </location>
</feature>
<dbReference type="PROSITE" id="PS00524">
    <property type="entry name" value="SMB_1"/>
    <property type="match status" value="2"/>
</dbReference>
<dbReference type="GO" id="GO:0005576">
    <property type="term" value="C:extracellular region"/>
    <property type="evidence" value="ECO:0007669"/>
    <property type="project" value="InterPro"/>
</dbReference>
<dbReference type="InterPro" id="IPR000177">
    <property type="entry name" value="Apple"/>
</dbReference>
<sequence>MALIPRIPGFPRHSVQTGHMTDLWDEAIIQSQHKTQEKSSCGHYGCGQSGLRLGTCGCDDSCMADGSCCYDYQQLCKVSSAESSKDKGKVGRCATYGCSKAYRYDHSCQCVPSCKDFGDCCPDYTSHCGANQSRASERAPKKNEEPKVKAAFVPQAYVSAGSKKKHKAFAKDREASIQLMRWQAVRSCPPQFLDKTILAGKQIAKLSQISTAADCQKACTDHGTTCDGFVWEMSGTCVLSDLKNDLPMMVIQEGLIAGMPCCRPGVKHNESQVLRDCPENALDTDITTNAGLRDVPNVKSAYKCQEVCTKTAACGAFSWNPGAHRCSLKQLAPTETTKVMAKAGFVSGLPCGCRATPENALWPGSDVERFTMPLPRGQTTAKPGSLLCLALMVPYSYEAGLLVMQYRHHVGIFSCDEYQVYSSQAMVLAPGLETRKVLTSQKCEVGGEFKSALNLRIFASFWRQVVIDGQYLLYNWIVKADPDSVFFPQRLRPILKQHEAGSMSQSSPGVYFNNCKFGMHGPLEVFSVATVRALSSSFVGCYDFFQKLCKGDCQWGEDMWVDQCLKRSVQAKRVFNSDLLSEAHCDPSPGWQECKDPIRVAFHPFKTVTDHRICQQSAEMAAIAA</sequence>
<evidence type="ECO:0000313" key="7">
    <source>
        <dbReference type="Proteomes" id="UP001152797"/>
    </source>
</evidence>
<dbReference type="GO" id="GO:0006508">
    <property type="term" value="P:proteolysis"/>
    <property type="evidence" value="ECO:0007669"/>
    <property type="project" value="InterPro"/>
</dbReference>
<feature type="domain" description="SMB" evidence="4">
    <location>
        <begin position="89"/>
        <end position="133"/>
    </location>
</feature>
<evidence type="ECO:0000259" key="3">
    <source>
        <dbReference type="PROSITE" id="PS50948"/>
    </source>
</evidence>
<dbReference type="SUPFAM" id="SSF90188">
    <property type="entry name" value="Somatomedin B domain"/>
    <property type="match status" value="2"/>
</dbReference>
<dbReference type="InterPro" id="IPR003609">
    <property type="entry name" value="Pan_app"/>
</dbReference>
<accession>A0A9P1BLS8</accession>
<dbReference type="EMBL" id="CAMXCT010000220">
    <property type="protein sequence ID" value="CAI3975699.1"/>
    <property type="molecule type" value="Genomic_DNA"/>
</dbReference>
<dbReference type="SMART" id="SM00201">
    <property type="entry name" value="SO"/>
    <property type="match status" value="2"/>
</dbReference>
<dbReference type="InterPro" id="IPR036024">
    <property type="entry name" value="Somatomedin_B-like_dom_sf"/>
</dbReference>
<name>A0A9P1BLS8_9DINO</name>
<dbReference type="Proteomes" id="UP001152797">
    <property type="component" value="Unassembled WGS sequence"/>
</dbReference>
<dbReference type="CDD" id="cd01100">
    <property type="entry name" value="APPLE_Factor_XI_like"/>
    <property type="match status" value="1"/>
</dbReference>
<dbReference type="SMART" id="SM00223">
    <property type="entry name" value="APPLE"/>
    <property type="match status" value="1"/>
</dbReference>
<organism evidence="5">
    <name type="scientific">Cladocopium goreaui</name>
    <dbReference type="NCBI Taxonomy" id="2562237"/>
    <lineage>
        <taxon>Eukaryota</taxon>
        <taxon>Sar</taxon>
        <taxon>Alveolata</taxon>
        <taxon>Dinophyceae</taxon>
        <taxon>Suessiales</taxon>
        <taxon>Symbiodiniaceae</taxon>
        <taxon>Cladocopium</taxon>
    </lineage>
</organism>
<dbReference type="AlphaFoldDB" id="A0A9P1BLS8"/>
<keyword evidence="7" id="KW-1185">Reference proteome</keyword>
<protein>
    <submittedName>
        <fullName evidence="6">Apple domain-containing protein</fullName>
    </submittedName>
</protein>
<dbReference type="InterPro" id="IPR001212">
    <property type="entry name" value="Somatomedin_B_dom"/>
</dbReference>
<dbReference type="Pfam" id="PF01033">
    <property type="entry name" value="Somatomedin_B"/>
    <property type="match status" value="2"/>
</dbReference>
<evidence type="ECO:0000256" key="2">
    <source>
        <dbReference type="ARBA" id="ARBA00023157"/>
    </source>
</evidence>
<evidence type="ECO:0000259" key="4">
    <source>
        <dbReference type="PROSITE" id="PS50958"/>
    </source>
</evidence>
<keyword evidence="1" id="KW-0677">Repeat</keyword>
<gene>
    <name evidence="5" type="ORF">C1SCF055_LOCUS3989</name>
</gene>
<proteinExistence type="predicted"/>
<dbReference type="Gene3D" id="3.50.4.10">
    <property type="entry name" value="Hepatocyte Growth Factor"/>
    <property type="match status" value="2"/>
</dbReference>
<dbReference type="PROSITE" id="PS50948">
    <property type="entry name" value="PAN"/>
    <property type="match status" value="1"/>
</dbReference>
<reference evidence="6 7" key="2">
    <citation type="submission" date="2024-05" db="EMBL/GenBank/DDBJ databases">
        <authorList>
            <person name="Chen Y."/>
            <person name="Shah S."/>
            <person name="Dougan E. K."/>
            <person name="Thang M."/>
            <person name="Chan C."/>
        </authorList>
    </citation>
    <scope>NUCLEOTIDE SEQUENCE [LARGE SCALE GENOMIC DNA]</scope>
</reference>
<evidence type="ECO:0000256" key="1">
    <source>
        <dbReference type="ARBA" id="ARBA00022737"/>
    </source>
</evidence>
<dbReference type="EMBL" id="CAMXCT020000220">
    <property type="protein sequence ID" value="CAL1129074.1"/>
    <property type="molecule type" value="Genomic_DNA"/>
</dbReference>
<feature type="domain" description="Apple" evidence="3">
    <location>
        <begin position="277"/>
        <end position="353"/>
    </location>
</feature>
<dbReference type="Pfam" id="PF00024">
    <property type="entry name" value="PAN_1"/>
    <property type="match status" value="1"/>
</dbReference>
<comment type="caution">
    <text evidence="5">The sequence shown here is derived from an EMBL/GenBank/DDBJ whole genome shotgun (WGS) entry which is preliminary data.</text>
</comment>
<reference evidence="5" key="1">
    <citation type="submission" date="2022-10" db="EMBL/GenBank/DDBJ databases">
        <authorList>
            <person name="Chen Y."/>
            <person name="Dougan E. K."/>
            <person name="Chan C."/>
            <person name="Rhodes N."/>
            <person name="Thang M."/>
        </authorList>
    </citation>
    <scope>NUCLEOTIDE SEQUENCE</scope>
</reference>
<dbReference type="OrthoDB" id="437599at2759"/>
<evidence type="ECO:0000313" key="5">
    <source>
        <dbReference type="EMBL" id="CAI3975699.1"/>
    </source>
</evidence>
<dbReference type="Gene3D" id="4.10.410.20">
    <property type="match status" value="2"/>
</dbReference>
<evidence type="ECO:0000313" key="6">
    <source>
        <dbReference type="EMBL" id="CAL4763011.1"/>
    </source>
</evidence>
<dbReference type="PROSITE" id="PS50958">
    <property type="entry name" value="SMB_2"/>
    <property type="match status" value="2"/>
</dbReference>